<accession>A0AA41R3Q3</accession>
<dbReference type="Proteomes" id="UP001165427">
    <property type="component" value="Unassembled WGS sequence"/>
</dbReference>
<dbReference type="AlphaFoldDB" id="A0AA41R3Q3"/>
<feature type="transmembrane region" description="Helical" evidence="5">
    <location>
        <begin position="34"/>
        <end position="60"/>
    </location>
</feature>
<dbReference type="EMBL" id="JALJRB010000030">
    <property type="protein sequence ID" value="MCJ8502667.1"/>
    <property type="molecule type" value="Genomic_DNA"/>
</dbReference>
<keyword evidence="3 5" id="KW-1133">Transmembrane helix</keyword>
<organism evidence="7 8">
    <name type="scientific">Desulfatitalea alkaliphila</name>
    <dbReference type="NCBI Taxonomy" id="2929485"/>
    <lineage>
        <taxon>Bacteria</taxon>
        <taxon>Pseudomonadati</taxon>
        <taxon>Thermodesulfobacteriota</taxon>
        <taxon>Desulfobacteria</taxon>
        <taxon>Desulfobacterales</taxon>
        <taxon>Desulfosarcinaceae</taxon>
        <taxon>Desulfatitalea</taxon>
    </lineage>
</organism>
<feature type="domain" description="RDD" evidence="6">
    <location>
        <begin position="27"/>
        <end position="153"/>
    </location>
</feature>
<proteinExistence type="predicted"/>
<keyword evidence="2 5" id="KW-0812">Transmembrane</keyword>
<evidence type="ECO:0000256" key="3">
    <source>
        <dbReference type="ARBA" id="ARBA00022989"/>
    </source>
</evidence>
<evidence type="ECO:0000256" key="2">
    <source>
        <dbReference type="ARBA" id="ARBA00022692"/>
    </source>
</evidence>
<dbReference type="PANTHER" id="PTHR38480">
    <property type="entry name" value="SLR0254 PROTEIN"/>
    <property type="match status" value="1"/>
</dbReference>
<protein>
    <submittedName>
        <fullName evidence="7">RDD family protein</fullName>
    </submittedName>
</protein>
<evidence type="ECO:0000256" key="5">
    <source>
        <dbReference type="SAM" id="Phobius"/>
    </source>
</evidence>
<name>A0AA41R3Q3_9BACT</name>
<sequence>MIQPTATTSHLLTIRTPEGVFFSLPLAGPIVRCMAWLLDAVCLLAAAKIIQMGAALLGVFSQDLSRAFSILFYFICYIGYGIVLEWFWNGQTLGKRLFHLRVMDMRALPLRFSQIVIRNLLRAVDSLPLFYIVGGLACLISRHAQRLGDLAANTVVVRTRRLAAPRIDAVLDRNRHNSLRAYPHLAARLRQQVAPVEADTALQALLRRDLLTPEARVDLFALMADLFRRKAAFPAEALAGISDEQYVRNVVDLLFRR</sequence>
<dbReference type="InterPro" id="IPR010432">
    <property type="entry name" value="RDD"/>
</dbReference>
<keyword evidence="4 5" id="KW-0472">Membrane</keyword>
<feature type="transmembrane region" description="Helical" evidence="5">
    <location>
        <begin position="67"/>
        <end position="88"/>
    </location>
</feature>
<evidence type="ECO:0000256" key="4">
    <source>
        <dbReference type="ARBA" id="ARBA00023136"/>
    </source>
</evidence>
<evidence type="ECO:0000313" key="7">
    <source>
        <dbReference type="EMBL" id="MCJ8502667.1"/>
    </source>
</evidence>
<dbReference type="GO" id="GO:0016020">
    <property type="term" value="C:membrane"/>
    <property type="evidence" value="ECO:0007669"/>
    <property type="project" value="UniProtKB-SubCell"/>
</dbReference>
<dbReference type="RefSeq" id="WP_246913806.1">
    <property type="nucleotide sequence ID" value="NZ_JALJRB010000030.1"/>
</dbReference>
<dbReference type="PANTHER" id="PTHR38480:SF1">
    <property type="entry name" value="SLR0254 PROTEIN"/>
    <property type="match status" value="1"/>
</dbReference>
<reference evidence="7" key="1">
    <citation type="submission" date="2022-04" db="EMBL/GenBank/DDBJ databases">
        <title>Desulfatitalea alkaliphila sp. nov., a novel anaerobic sulfate-reducing bacterium isolated from terrestrial mud volcano, Taman Peninsula, Russia.</title>
        <authorList>
            <person name="Khomyakova M.A."/>
            <person name="Merkel A.Y."/>
            <person name="Slobodkin A.I."/>
        </authorList>
    </citation>
    <scope>NUCLEOTIDE SEQUENCE</scope>
    <source>
        <strain evidence="7">M08but</strain>
    </source>
</reference>
<gene>
    <name evidence="7" type="ORF">MRX98_18980</name>
</gene>
<dbReference type="Pfam" id="PF06271">
    <property type="entry name" value="RDD"/>
    <property type="match status" value="1"/>
</dbReference>
<comment type="caution">
    <text evidence="7">The sequence shown here is derived from an EMBL/GenBank/DDBJ whole genome shotgun (WGS) entry which is preliminary data.</text>
</comment>
<evidence type="ECO:0000259" key="6">
    <source>
        <dbReference type="Pfam" id="PF06271"/>
    </source>
</evidence>
<evidence type="ECO:0000256" key="1">
    <source>
        <dbReference type="ARBA" id="ARBA00004141"/>
    </source>
</evidence>
<keyword evidence="8" id="KW-1185">Reference proteome</keyword>
<comment type="subcellular location">
    <subcellularLocation>
        <location evidence="1">Membrane</location>
        <topology evidence="1">Multi-pass membrane protein</topology>
    </subcellularLocation>
</comment>
<evidence type="ECO:0000313" key="8">
    <source>
        <dbReference type="Proteomes" id="UP001165427"/>
    </source>
</evidence>